<dbReference type="EMBL" id="JAUSSY010000002">
    <property type="protein sequence ID" value="MDQ0117450.1"/>
    <property type="molecule type" value="Genomic_DNA"/>
</dbReference>
<keyword evidence="2" id="KW-1185">Reference proteome</keyword>
<dbReference type="Proteomes" id="UP001226389">
    <property type="component" value="Unassembled WGS sequence"/>
</dbReference>
<sequence>MTSSKLSNADLVNLCEIFKAKAIEEHDLFRAWQARAIEAETRLAIYEPGDPPAVDARAWMNRALLAEAQLATLRAAYEPTNHQEK</sequence>
<evidence type="ECO:0000313" key="2">
    <source>
        <dbReference type="Proteomes" id="UP001226389"/>
    </source>
</evidence>
<comment type="caution">
    <text evidence="1">The sequence shown here is derived from an EMBL/GenBank/DDBJ whole genome shotgun (WGS) entry which is preliminary data.</text>
</comment>
<accession>A0ABT9UCS6</accession>
<name>A0ABT9UCS6_9MICC</name>
<organism evidence="1 2">
    <name type="scientific">Pseudarthrobacter defluvii</name>
    <dbReference type="NCBI Taxonomy" id="410837"/>
    <lineage>
        <taxon>Bacteria</taxon>
        <taxon>Bacillati</taxon>
        <taxon>Actinomycetota</taxon>
        <taxon>Actinomycetes</taxon>
        <taxon>Micrococcales</taxon>
        <taxon>Micrococcaceae</taxon>
        <taxon>Pseudarthrobacter</taxon>
    </lineage>
</organism>
<reference evidence="1 2" key="1">
    <citation type="submission" date="2023-07" db="EMBL/GenBank/DDBJ databases">
        <title>Sorghum-associated microbial communities from plants grown in Nebraska, USA.</title>
        <authorList>
            <person name="Schachtman D."/>
        </authorList>
    </citation>
    <scope>NUCLEOTIDE SEQUENCE [LARGE SCALE GENOMIC DNA]</scope>
    <source>
        <strain evidence="1 2">DS994</strain>
    </source>
</reference>
<evidence type="ECO:0000313" key="1">
    <source>
        <dbReference type="EMBL" id="MDQ0117450.1"/>
    </source>
</evidence>
<dbReference type="RefSeq" id="WP_307488288.1">
    <property type="nucleotide sequence ID" value="NZ_JAUSSY010000002.1"/>
</dbReference>
<gene>
    <name evidence="1" type="ORF">J2T22_000620</name>
</gene>
<proteinExistence type="predicted"/>
<protein>
    <submittedName>
        <fullName evidence="1">Uncharacterized protein</fullName>
    </submittedName>
</protein>